<dbReference type="OrthoDB" id="74575at2759"/>
<sequence length="56" mass="6355">IRGSVSITDALQQQVLCYSLYTSIFDVVMCAGCRFTILILFYALLRSHHWFPVAVS</sequence>
<dbReference type="PANTHER" id="PTHR46121">
    <property type="entry name" value="STEROIDOGENIC ACUTE REGULATORY PROTEIN-LIKE"/>
    <property type="match status" value="1"/>
</dbReference>
<name>A0A8J2PIC7_9HEXA</name>
<dbReference type="GO" id="GO:0005789">
    <property type="term" value="C:endoplasmic reticulum membrane"/>
    <property type="evidence" value="ECO:0007669"/>
    <property type="project" value="TreeGrafter"/>
</dbReference>
<evidence type="ECO:0000256" key="4">
    <source>
        <dbReference type="SAM" id="Phobius"/>
    </source>
</evidence>
<proteinExistence type="predicted"/>
<keyword evidence="4" id="KW-1133">Transmembrane helix</keyword>
<dbReference type="GO" id="GO:0031902">
    <property type="term" value="C:late endosome membrane"/>
    <property type="evidence" value="ECO:0007669"/>
    <property type="project" value="TreeGrafter"/>
</dbReference>
<dbReference type="GO" id="GO:0140284">
    <property type="term" value="C:endoplasmic reticulum-endosome membrane contact site"/>
    <property type="evidence" value="ECO:0007669"/>
    <property type="project" value="TreeGrafter"/>
</dbReference>
<gene>
    <name evidence="6" type="ORF">AFUS01_LOCUS41190</name>
</gene>
<dbReference type="Pfam" id="PF10457">
    <property type="entry name" value="MENTAL"/>
    <property type="match status" value="1"/>
</dbReference>
<dbReference type="AlphaFoldDB" id="A0A8J2PIC7"/>
<evidence type="ECO:0000256" key="3">
    <source>
        <dbReference type="ARBA" id="ARBA00023136"/>
    </source>
</evidence>
<accession>A0A8J2PIC7</accession>
<dbReference type="GO" id="GO:0099044">
    <property type="term" value="P:vesicle tethering to endoplasmic reticulum"/>
    <property type="evidence" value="ECO:0007669"/>
    <property type="project" value="TreeGrafter"/>
</dbReference>
<dbReference type="EMBL" id="CAJVCH010560529">
    <property type="protein sequence ID" value="CAG7831448.1"/>
    <property type="molecule type" value="Genomic_DNA"/>
</dbReference>
<keyword evidence="2 4" id="KW-0812">Transmembrane</keyword>
<dbReference type="PANTHER" id="PTHR46121:SF4">
    <property type="entry name" value="STEROIDOGENIC ACUTE REGULATORY PROTEIN-LIKE"/>
    <property type="match status" value="1"/>
</dbReference>
<dbReference type="GO" id="GO:0005765">
    <property type="term" value="C:lysosomal membrane"/>
    <property type="evidence" value="ECO:0007669"/>
    <property type="project" value="TreeGrafter"/>
</dbReference>
<keyword evidence="7" id="KW-1185">Reference proteome</keyword>
<evidence type="ECO:0000313" key="7">
    <source>
        <dbReference type="Proteomes" id="UP000708208"/>
    </source>
</evidence>
<comment type="subcellular location">
    <subcellularLocation>
        <location evidence="1">Membrane</location>
        <topology evidence="1">Multi-pass membrane protein</topology>
    </subcellularLocation>
</comment>
<feature type="transmembrane region" description="Helical" evidence="4">
    <location>
        <begin position="20"/>
        <end position="45"/>
    </location>
</feature>
<comment type="caution">
    <text evidence="6">The sequence shown here is derived from an EMBL/GenBank/DDBJ whole genome shotgun (WGS) entry which is preliminary data.</text>
</comment>
<organism evidence="6 7">
    <name type="scientific">Allacma fusca</name>
    <dbReference type="NCBI Taxonomy" id="39272"/>
    <lineage>
        <taxon>Eukaryota</taxon>
        <taxon>Metazoa</taxon>
        <taxon>Ecdysozoa</taxon>
        <taxon>Arthropoda</taxon>
        <taxon>Hexapoda</taxon>
        <taxon>Collembola</taxon>
        <taxon>Symphypleona</taxon>
        <taxon>Sminthuridae</taxon>
        <taxon>Allacma</taxon>
    </lineage>
</organism>
<protein>
    <recommendedName>
        <fullName evidence="5">MENTAL domain-containing protein</fullName>
    </recommendedName>
</protein>
<evidence type="ECO:0000313" key="6">
    <source>
        <dbReference type="EMBL" id="CAG7831448.1"/>
    </source>
</evidence>
<dbReference type="Proteomes" id="UP000708208">
    <property type="component" value="Unassembled WGS sequence"/>
</dbReference>
<evidence type="ECO:0000256" key="1">
    <source>
        <dbReference type="ARBA" id="ARBA00004141"/>
    </source>
</evidence>
<reference evidence="6" key="1">
    <citation type="submission" date="2021-06" db="EMBL/GenBank/DDBJ databases">
        <authorList>
            <person name="Hodson N. C."/>
            <person name="Mongue J. A."/>
            <person name="Jaron S. K."/>
        </authorList>
    </citation>
    <scope>NUCLEOTIDE SEQUENCE</scope>
</reference>
<keyword evidence="3 4" id="KW-0472">Membrane</keyword>
<dbReference type="InterPro" id="IPR051869">
    <property type="entry name" value="STARD3"/>
</dbReference>
<dbReference type="PROSITE" id="PS51439">
    <property type="entry name" value="MENTAL"/>
    <property type="match status" value="1"/>
</dbReference>
<feature type="domain" description="MENTAL" evidence="5">
    <location>
        <begin position="1"/>
        <end position="56"/>
    </location>
</feature>
<evidence type="ECO:0000259" key="5">
    <source>
        <dbReference type="PROSITE" id="PS51439"/>
    </source>
</evidence>
<evidence type="ECO:0000256" key="2">
    <source>
        <dbReference type="ARBA" id="ARBA00022692"/>
    </source>
</evidence>
<dbReference type="InterPro" id="IPR019498">
    <property type="entry name" value="MENTAL"/>
</dbReference>
<feature type="non-terminal residue" evidence="6">
    <location>
        <position position="1"/>
    </location>
</feature>